<evidence type="ECO:0000256" key="4">
    <source>
        <dbReference type="ARBA" id="ARBA00022842"/>
    </source>
</evidence>
<dbReference type="GO" id="GO:0005975">
    <property type="term" value="P:carbohydrate metabolic process"/>
    <property type="evidence" value="ECO:0007669"/>
    <property type="project" value="InterPro"/>
</dbReference>
<dbReference type="AlphaFoldDB" id="A0A1I6B3Y6"/>
<dbReference type="InterPro" id="IPR011330">
    <property type="entry name" value="Glyco_hydro/deAcase_b/a-brl"/>
</dbReference>
<dbReference type="InterPro" id="IPR006879">
    <property type="entry name" value="YdjC-like"/>
</dbReference>
<dbReference type="Proteomes" id="UP000242815">
    <property type="component" value="Unassembled WGS sequence"/>
</dbReference>
<comment type="cofactor">
    <cofactor evidence="1">
        <name>Mg(2+)</name>
        <dbReference type="ChEBI" id="CHEBI:18420"/>
    </cofactor>
</comment>
<evidence type="ECO:0000256" key="1">
    <source>
        <dbReference type="ARBA" id="ARBA00001946"/>
    </source>
</evidence>
<dbReference type="PANTHER" id="PTHR31609">
    <property type="entry name" value="YDJC DEACETYLASE FAMILY MEMBER"/>
    <property type="match status" value="1"/>
</dbReference>
<name>A0A1I6B3Y6_9GAMM</name>
<keyword evidence="2" id="KW-0479">Metal-binding</keyword>
<dbReference type="GO" id="GO:0046872">
    <property type="term" value="F:metal ion binding"/>
    <property type="evidence" value="ECO:0007669"/>
    <property type="project" value="UniProtKB-KW"/>
</dbReference>
<evidence type="ECO:0000313" key="7">
    <source>
        <dbReference type="Proteomes" id="UP000242815"/>
    </source>
</evidence>
<dbReference type="Gene3D" id="3.20.20.370">
    <property type="entry name" value="Glycoside hydrolase/deacetylase"/>
    <property type="match status" value="1"/>
</dbReference>
<gene>
    <name evidence="6" type="ORF">SAMN05216578_103107</name>
</gene>
<dbReference type="Pfam" id="PF04794">
    <property type="entry name" value="YdjC"/>
    <property type="match status" value="1"/>
</dbReference>
<accession>A0A1I6B3Y6</accession>
<proteinExistence type="predicted"/>
<dbReference type="SUPFAM" id="SSF88713">
    <property type="entry name" value="Glycoside hydrolase/deacetylase"/>
    <property type="match status" value="1"/>
</dbReference>
<evidence type="ECO:0000256" key="5">
    <source>
        <dbReference type="ARBA" id="ARBA00023277"/>
    </source>
</evidence>
<sequence>MTDSRVIVNADDLGLDSETNGLIWEAFALGCVSSATLMANMPAFEEACAGIAERGLHGAVGLHFNLTYGEPLTDGLRRHRLFCRDGQFDLNLPPWRLRLDSASRQLVAAELQAQWDRCVRHGVVPSHIDSHQHVHNRLPVGSVVAVFAGQNRVPVRLARNLGRNIGPLKRAYKGLLNAHLRRHCTATVRQVCTPRDLLHGLRPGALVEIVAHPRRLPDGRLGDDYLPDDQSLQAVLQRCLPGYRKISYSELR</sequence>
<evidence type="ECO:0000313" key="6">
    <source>
        <dbReference type="EMBL" id="SFQ75650.1"/>
    </source>
</evidence>
<dbReference type="STRING" id="1002526.SAMN05216578_103107"/>
<dbReference type="OrthoDB" id="9774177at2"/>
<dbReference type="RefSeq" id="WP_090537943.1">
    <property type="nucleotide sequence ID" value="NZ_FOYD01000003.1"/>
</dbReference>
<dbReference type="EMBL" id="FOYD01000003">
    <property type="protein sequence ID" value="SFQ75650.1"/>
    <property type="molecule type" value="Genomic_DNA"/>
</dbReference>
<dbReference type="PANTHER" id="PTHR31609:SF1">
    <property type="entry name" value="CARBOHYDRATE DEACETYLASE"/>
    <property type="match status" value="1"/>
</dbReference>
<evidence type="ECO:0000256" key="3">
    <source>
        <dbReference type="ARBA" id="ARBA00022801"/>
    </source>
</evidence>
<protein>
    <recommendedName>
        <fullName evidence="8">ChbG/HpnK family deacetylase</fullName>
    </recommendedName>
</protein>
<keyword evidence="4" id="KW-0460">Magnesium</keyword>
<dbReference type="GO" id="GO:0019213">
    <property type="term" value="F:deacetylase activity"/>
    <property type="evidence" value="ECO:0007669"/>
    <property type="project" value="TreeGrafter"/>
</dbReference>
<dbReference type="GO" id="GO:0016787">
    <property type="term" value="F:hydrolase activity"/>
    <property type="evidence" value="ECO:0007669"/>
    <property type="project" value="UniProtKB-KW"/>
</dbReference>
<keyword evidence="3" id="KW-0378">Hydrolase</keyword>
<keyword evidence="5" id="KW-0119">Carbohydrate metabolism</keyword>
<evidence type="ECO:0000256" key="2">
    <source>
        <dbReference type="ARBA" id="ARBA00022723"/>
    </source>
</evidence>
<organism evidence="6 7">
    <name type="scientific">Halopseudomonas formosensis</name>
    <dbReference type="NCBI Taxonomy" id="1002526"/>
    <lineage>
        <taxon>Bacteria</taxon>
        <taxon>Pseudomonadati</taxon>
        <taxon>Pseudomonadota</taxon>
        <taxon>Gammaproteobacteria</taxon>
        <taxon>Pseudomonadales</taxon>
        <taxon>Pseudomonadaceae</taxon>
        <taxon>Halopseudomonas</taxon>
    </lineage>
</organism>
<reference evidence="6 7" key="1">
    <citation type="submission" date="2016-10" db="EMBL/GenBank/DDBJ databases">
        <authorList>
            <person name="de Groot N.N."/>
        </authorList>
    </citation>
    <scope>NUCLEOTIDE SEQUENCE [LARGE SCALE GENOMIC DNA]</scope>
    <source>
        <strain evidence="6 7">JCM 18415</strain>
    </source>
</reference>
<evidence type="ECO:0008006" key="8">
    <source>
        <dbReference type="Google" id="ProtNLM"/>
    </source>
</evidence>